<dbReference type="SUPFAM" id="SSF51735">
    <property type="entry name" value="NAD(P)-binding Rossmann-fold domains"/>
    <property type="match status" value="1"/>
</dbReference>
<dbReference type="InterPro" id="IPR051122">
    <property type="entry name" value="SDR_DHRS6-like"/>
</dbReference>
<sequence length="228" mass="23572">MGTYIIIGASHGIGAATADNLLAAGHHVINIARTVNAACENHVWDANSEEALPSIEGPISGIVYSPGSIVLKPFHRLSQEDFKADFQLNVMGAIKTIQAYLPNLKQNGGGSIVLYSTVAVQTGMGFHASIASSKGAIEGLTRSLAAELASQQIRVNAIAPSLTNTPLASGLLNSPEKIEAGGKRHPLGRIGESSDVANLTAFLLAPENTWITGQIIGVDGGMGSLKPA</sequence>
<evidence type="ECO:0000313" key="4">
    <source>
        <dbReference type="Proteomes" id="UP001249959"/>
    </source>
</evidence>
<keyword evidence="4" id="KW-1185">Reference proteome</keyword>
<dbReference type="PANTHER" id="PTHR43477:SF1">
    <property type="entry name" value="DIHYDROANTICAPSIN 7-DEHYDROGENASE"/>
    <property type="match status" value="1"/>
</dbReference>
<evidence type="ECO:0000256" key="1">
    <source>
        <dbReference type="ARBA" id="ARBA00006484"/>
    </source>
</evidence>
<dbReference type="InterPro" id="IPR002347">
    <property type="entry name" value="SDR_fam"/>
</dbReference>
<protein>
    <submittedName>
        <fullName evidence="3">SDR family oxidoreductase</fullName>
        <ecNumber evidence="3">1.-.-.-</ecNumber>
    </submittedName>
</protein>
<reference evidence="3 4" key="1">
    <citation type="submission" date="2023-09" db="EMBL/GenBank/DDBJ databases">
        <title>Aquirufa genomes.</title>
        <authorList>
            <person name="Pitt A."/>
        </authorList>
    </citation>
    <scope>NUCLEOTIDE SEQUENCE [LARGE SCALE GENOMIC DNA]</scope>
    <source>
        <strain evidence="3 4">LEOWEIH-7C</strain>
    </source>
</reference>
<dbReference type="InterPro" id="IPR036291">
    <property type="entry name" value="NAD(P)-bd_dom_sf"/>
</dbReference>
<proteinExistence type="inferred from homology"/>
<dbReference type="PANTHER" id="PTHR43477">
    <property type="entry name" value="DIHYDROANTICAPSIN 7-DEHYDROGENASE"/>
    <property type="match status" value="1"/>
</dbReference>
<dbReference type="CDD" id="cd05233">
    <property type="entry name" value="SDR_c"/>
    <property type="match status" value="1"/>
</dbReference>
<dbReference type="RefSeq" id="WP_315576279.1">
    <property type="nucleotide sequence ID" value="NZ_JARDXH010000004.1"/>
</dbReference>
<dbReference type="Proteomes" id="UP001249959">
    <property type="component" value="Unassembled WGS sequence"/>
</dbReference>
<dbReference type="EC" id="1.-.-.-" evidence="3"/>
<evidence type="ECO:0000313" key="3">
    <source>
        <dbReference type="EMBL" id="MDU0808077.1"/>
    </source>
</evidence>
<comment type="caution">
    <text evidence="3">The sequence shown here is derived from an EMBL/GenBank/DDBJ whole genome shotgun (WGS) entry which is preliminary data.</text>
</comment>
<dbReference type="Gene3D" id="3.40.50.720">
    <property type="entry name" value="NAD(P)-binding Rossmann-like Domain"/>
    <property type="match status" value="1"/>
</dbReference>
<dbReference type="Pfam" id="PF13561">
    <property type="entry name" value="adh_short_C2"/>
    <property type="match status" value="1"/>
</dbReference>
<dbReference type="EMBL" id="JAVNWW010000001">
    <property type="protein sequence ID" value="MDU0808077.1"/>
    <property type="molecule type" value="Genomic_DNA"/>
</dbReference>
<dbReference type="GO" id="GO:0016491">
    <property type="term" value="F:oxidoreductase activity"/>
    <property type="evidence" value="ECO:0007669"/>
    <property type="project" value="UniProtKB-KW"/>
</dbReference>
<comment type="similarity">
    <text evidence="1">Belongs to the short-chain dehydrogenases/reductases (SDR) family.</text>
</comment>
<dbReference type="PRINTS" id="PR00081">
    <property type="entry name" value="GDHRDH"/>
</dbReference>
<gene>
    <name evidence="3" type="ORF">PQG45_03395</name>
</gene>
<name>A0ABU3TQY0_9BACT</name>
<organism evidence="3 4">
    <name type="scientific">Aquirufa regiilacus</name>
    <dbReference type="NCBI Taxonomy" id="3024868"/>
    <lineage>
        <taxon>Bacteria</taxon>
        <taxon>Pseudomonadati</taxon>
        <taxon>Bacteroidota</taxon>
        <taxon>Cytophagia</taxon>
        <taxon>Cytophagales</taxon>
        <taxon>Flectobacillaceae</taxon>
        <taxon>Aquirufa</taxon>
    </lineage>
</organism>
<keyword evidence="2 3" id="KW-0560">Oxidoreductase</keyword>
<accession>A0ABU3TQY0</accession>
<evidence type="ECO:0000256" key="2">
    <source>
        <dbReference type="ARBA" id="ARBA00023002"/>
    </source>
</evidence>